<sequence>MASLATEPLPPLNINLENIKIILTNGNDKLCSRNECRKAKIATIVSGEIIISSDPEYKYGDEQALSVYKKCFPDSDKEEASCRLCLYKLDDDEKKRKAMLKKPVNKRTGAKSKESHGKTFEGNINECISSYFQTPEANDEAKTTFEEAQGTYVNNLLAIFPQKQEISLPMFSNTFIPFLEHPNDPLDVSVHHFHDIRIGFKTGPNVLPADRIDQQLYPIIQTAMNLPLSYKNEAQEALRSCMGSGINIKYFESKEVENNVGIKKWYPKRMDMANYLTWWNDTRNNPDNKITVDELKQIYGNDFNREISFDILPFVLMLGCWSEIKDTTTKLEYKCGQGCWIVKFQYDESGVCPAVNKLWGDPDLYGISVGQFKNLLFQLASVEKQIREEQQTIKNNWLNIWNWPPKDKEKQTIVSNTGKLKYKTIKKKSVIPTVAYMNETDEKILKLIFRWYGPATLEHGKITPLGMQAGSAFHNFVNYTEFQAKYIAWSDDPRTVYYGGQNSSLTGIVDTIKNAIKRAGGLHTLGPKIFSYKGTEIINGEKNRDKIQNKKIKEIFPRDCRAPQGNLSQTNIIEFLNEMRNTGEAIYIPKRDTLYKLFAPIQYNWIDKVTSKIYSLMELKKLYQAIIPSGGGVGDDELEDLLDIVLYDIPDDNTSEFVSVLDNLNKLEYSLRHKNITPDNPNELQNLNNIKFDIIDINDRLENVEEEALIHKPFNKIIEICNEDPNNRHLTDVLSWVTQLKKLLMDLIIELKNDLPGKTSIEGWENFVDAGGVAVVVPRSALAHIVDFHMNNFKKTYQMQGVTTRSSVTSETETGKTSPLPEKISAEFVEYHFKPYQKLERYLKDYILYEKDSKVFLGFQFWKDVVDEIYDRYYQENDDKDIEIERLRQQLDDCLKKLPSDSGSGGDTDNRSNDGNDGSGRGSDGDDQGSSDKASSKSSGNMSIGSDKTGDSTFSGFASLQQGEDKKGAFDVSDLSSSLKSINSSGKGSKGYSAHKSDGKESGHDVKRRIKGKTLYIPEIDDEEEELRAILHSKIAGYSLDQLNQLNRHMSNGSRLSEEMVMKISPTSMFSQNRITSSSIDGAKDPFDPESPKKSMREEDAEEAPIDSWYGMKIIEARDSLAIEETLGVNWLKIWRAHEKYARENFGEDIFKTPDEVEDPFLGKGEEGRKLIESIITWVPGTNRKGGKKKRKKKKTRRKRKKKKKKTRTKK</sequence>
<feature type="compositionally biased region" description="Basic and acidic residues" evidence="1">
    <location>
        <begin position="995"/>
        <end position="1005"/>
    </location>
</feature>
<evidence type="ECO:0000256" key="1">
    <source>
        <dbReference type="SAM" id="MobiDB-lite"/>
    </source>
</evidence>
<accession>A0A6C0IQ16</accession>
<name>A0A6C0IQ16_9ZZZZ</name>
<feature type="region of interest" description="Disordered" evidence="1">
    <location>
        <begin position="896"/>
        <end position="950"/>
    </location>
</feature>
<protein>
    <submittedName>
        <fullName evidence="2">Uncharacterized protein</fullName>
    </submittedName>
</protein>
<feature type="region of interest" description="Disordered" evidence="1">
    <location>
        <begin position="977"/>
        <end position="1006"/>
    </location>
</feature>
<feature type="region of interest" description="Disordered" evidence="1">
    <location>
        <begin position="1077"/>
        <end position="1102"/>
    </location>
</feature>
<proteinExistence type="predicted"/>
<feature type="region of interest" description="Disordered" evidence="1">
    <location>
        <begin position="1179"/>
        <end position="1211"/>
    </location>
</feature>
<feature type="compositionally biased region" description="Low complexity" evidence="1">
    <location>
        <begin position="931"/>
        <end position="947"/>
    </location>
</feature>
<dbReference type="EMBL" id="MN740234">
    <property type="protein sequence ID" value="QHT95082.1"/>
    <property type="molecule type" value="Genomic_DNA"/>
</dbReference>
<organism evidence="2">
    <name type="scientific">viral metagenome</name>
    <dbReference type="NCBI Taxonomy" id="1070528"/>
    <lineage>
        <taxon>unclassified sequences</taxon>
        <taxon>metagenomes</taxon>
        <taxon>organismal metagenomes</taxon>
    </lineage>
</organism>
<reference evidence="2" key="1">
    <citation type="journal article" date="2020" name="Nature">
        <title>Giant virus diversity and host interactions through global metagenomics.</title>
        <authorList>
            <person name="Schulz F."/>
            <person name="Roux S."/>
            <person name="Paez-Espino D."/>
            <person name="Jungbluth S."/>
            <person name="Walsh D.A."/>
            <person name="Denef V.J."/>
            <person name="McMahon K.D."/>
            <person name="Konstantinidis K.T."/>
            <person name="Eloe-Fadrosh E.A."/>
            <person name="Kyrpides N.C."/>
            <person name="Woyke T."/>
        </authorList>
    </citation>
    <scope>NUCLEOTIDE SEQUENCE</scope>
    <source>
        <strain evidence="2">GVMAG-M-3300024261-37</strain>
    </source>
</reference>
<evidence type="ECO:0000313" key="2">
    <source>
        <dbReference type="EMBL" id="QHT95082.1"/>
    </source>
</evidence>
<dbReference type="AlphaFoldDB" id="A0A6C0IQ16"/>
<feature type="compositionally biased region" description="Basic and acidic residues" evidence="1">
    <location>
        <begin position="1082"/>
        <end position="1098"/>
    </location>
</feature>
<feature type="compositionally biased region" description="Basic residues" evidence="1">
    <location>
        <begin position="1185"/>
        <end position="1211"/>
    </location>
</feature>
<feature type="compositionally biased region" description="Low complexity" evidence="1">
    <location>
        <begin position="977"/>
        <end position="994"/>
    </location>
</feature>